<gene>
    <name evidence="1" type="ORF">FOF46_13625</name>
</gene>
<dbReference type="AlphaFoldDB" id="A0A554VJJ9"/>
<dbReference type="OrthoDB" id="9798250at2"/>
<evidence type="ECO:0000313" key="2">
    <source>
        <dbReference type="Proteomes" id="UP000318833"/>
    </source>
</evidence>
<accession>A0A554VJJ9</accession>
<dbReference type="SUPFAM" id="SSF53448">
    <property type="entry name" value="Nucleotide-diphospho-sugar transferases"/>
    <property type="match status" value="1"/>
</dbReference>
<name>A0A554VJJ9_9FLAO</name>
<dbReference type="PANTHER" id="PTHR36529:SF1">
    <property type="entry name" value="GLYCOSYLTRANSFERASE"/>
    <property type="match status" value="1"/>
</dbReference>
<dbReference type="EMBL" id="VLNR01000026">
    <property type="protein sequence ID" value="TSE08093.1"/>
    <property type="molecule type" value="Genomic_DNA"/>
</dbReference>
<reference evidence="1 2" key="1">
    <citation type="submission" date="2019-07" db="EMBL/GenBank/DDBJ databases">
        <title>The draft genome sequence of Aquimarina algiphila M91.</title>
        <authorList>
            <person name="Meng X."/>
        </authorList>
    </citation>
    <scope>NUCLEOTIDE SEQUENCE [LARGE SCALE GENOMIC DNA]</scope>
    <source>
        <strain evidence="1 2">M91</strain>
    </source>
</reference>
<keyword evidence="2" id="KW-1185">Reference proteome</keyword>
<dbReference type="Gene3D" id="3.90.550.10">
    <property type="entry name" value="Spore Coat Polysaccharide Biosynthesis Protein SpsA, Chain A"/>
    <property type="match status" value="1"/>
</dbReference>
<protein>
    <submittedName>
        <fullName evidence="1">DUF2064 domain-containing protein</fullName>
    </submittedName>
</protein>
<sequence>MVYSSNFYNELIDQHEQIAVLIFANSSEEELKHKCIPKGKGLFNYFNSQTLKKVRKTNLPFFLYSEKDQLGNNFAERFANAIEDLFNKGYEKIITLGNDSPNLKVSHIIEASKKLSHNDAVIGPSMDGGVYLMGLHRKSFNKLQFLELPWQTNTLAKTFINKILKLGLTVHFLKYLKDIDNLKDLKQFLRDIRNLSSIFKNILLTIFKTSFQEIRFQDVFISKVVTTLHFNKGSPSLI</sequence>
<dbReference type="Proteomes" id="UP000318833">
    <property type="component" value="Unassembled WGS sequence"/>
</dbReference>
<evidence type="ECO:0000313" key="1">
    <source>
        <dbReference type="EMBL" id="TSE08093.1"/>
    </source>
</evidence>
<dbReference type="InterPro" id="IPR029044">
    <property type="entry name" value="Nucleotide-diphossugar_trans"/>
</dbReference>
<dbReference type="Pfam" id="PF09837">
    <property type="entry name" value="DUF2064"/>
    <property type="match status" value="1"/>
</dbReference>
<dbReference type="InterPro" id="IPR018641">
    <property type="entry name" value="Trfase_1_rSAM/seldom-assoc"/>
</dbReference>
<dbReference type="PANTHER" id="PTHR36529">
    <property type="entry name" value="SLL1095 PROTEIN"/>
    <property type="match status" value="1"/>
</dbReference>
<organism evidence="1 2">
    <name type="scientific">Aquimarina algiphila</name>
    <dbReference type="NCBI Taxonomy" id="2047982"/>
    <lineage>
        <taxon>Bacteria</taxon>
        <taxon>Pseudomonadati</taxon>
        <taxon>Bacteroidota</taxon>
        <taxon>Flavobacteriia</taxon>
        <taxon>Flavobacteriales</taxon>
        <taxon>Flavobacteriaceae</taxon>
        <taxon>Aquimarina</taxon>
    </lineage>
</organism>
<comment type="caution">
    <text evidence="1">The sequence shown here is derived from an EMBL/GenBank/DDBJ whole genome shotgun (WGS) entry which is preliminary data.</text>
</comment>
<proteinExistence type="predicted"/>